<dbReference type="EMBL" id="CAJFCV020000001">
    <property type="protein sequence ID" value="CAG9080334.1"/>
    <property type="molecule type" value="Genomic_DNA"/>
</dbReference>
<dbReference type="Proteomes" id="UP000582659">
    <property type="component" value="Unassembled WGS sequence"/>
</dbReference>
<dbReference type="AlphaFoldDB" id="A0A1I7S8A9"/>
<name>A0A1I7S8A9_BURXY</name>
<keyword evidence="1" id="KW-0472">Membrane</keyword>
<protein>
    <submittedName>
        <fullName evidence="2">(pine wood nematode) hypothetical protein</fullName>
    </submittedName>
</protein>
<evidence type="ECO:0000313" key="5">
    <source>
        <dbReference type="Proteomes" id="UP000659654"/>
    </source>
</evidence>
<evidence type="ECO:0000313" key="3">
    <source>
        <dbReference type="EMBL" id="CAG9080334.1"/>
    </source>
</evidence>
<evidence type="ECO:0000256" key="1">
    <source>
        <dbReference type="SAM" id="Phobius"/>
    </source>
</evidence>
<dbReference type="Proteomes" id="UP000659654">
    <property type="component" value="Unassembled WGS sequence"/>
</dbReference>
<reference evidence="6" key="1">
    <citation type="submission" date="2016-11" db="UniProtKB">
        <authorList>
            <consortium name="WormBaseParasite"/>
        </authorList>
    </citation>
    <scope>IDENTIFICATION</scope>
</reference>
<keyword evidence="5" id="KW-1185">Reference proteome</keyword>
<keyword evidence="1" id="KW-1133">Transmembrane helix</keyword>
<dbReference type="EMBL" id="CAJFDI010000001">
    <property type="protein sequence ID" value="CAD5208129.1"/>
    <property type="molecule type" value="Genomic_DNA"/>
</dbReference>
<dbReference type="Proteomes" id="UP000095284">
    <property type="component" value="Unplaced"/>
</dbReference>
<keyword evidence="1" id="KW-0812">Transmembrane</keyword>
<accession>A0A1I7S8A9</accession>
<dbReference type="SMR" id="A0A1I7S8A9"/>
<feature type="transmembrane region" description="Helical" evidence="1">
    <location>
        <begin position="17"/>
        <end position="38"/>
    </location>
</feature>
<gene>
    <name evidence="2" type="ORF">BXYJ_LOCUS365</name>
</gene>
<organism evidence="4 6">
    <name type="scientific">Bursaphelenchus xylophilus</name>
    <name type="common">Pinewood nematode worm</name>
    <name type="synonym">Aphelenchoides xylophilus</name>
    <dbReference type="NCBI Taxonomy" id="6326"/>
    <lineage>
        <taxon>Eukaryota</taxon>
        <taxon>Metazoa</taxon>
        <taxon>Ecdysozoa</taxon>
        <taxon>Nematoda</taxon>
        <taxon>Chromadorea</taxon>
        <taxon>Rhabditida</taxon>
        <taxon>Tylenchina</taxon>
        <taxon>Tylenchomorpha</taxon>
        <taxon>Aphelenchoidea</taxon>
        <taxon>Aphelenchoididae</taxon>
        <taxon>Bursaphelenchus</taxon>
    </lineage>
</organism>
<dbReference type="WBParaSite" id="BXY_0925200.1">
    <property type="protein sequence ID" value="BXY_0925200.1"/>
    <property type="gene ID" value="BXY_0925200"/>
</dbReference>
<evidence type="ECO:0000313" key="4">
    <source>
        <dbReference type="Proteomes" id="UP000095284"/>
    </source>
</evidence>
<reference evidence="3" key="2">
    <citation type="submission" date="2020-08" db="EMBL/GenBank/DDBJ databases">
        <authorList>
            <person name="Kikuchi T."/>
        </authorList>
    </citation>
    <scope>NUCLEOTIDE SEQUENCE</scope>
    <source>
        <strain evidence="2">Ka4C1</strain>
    </source>
</reference>
<evidence type="ECO:0000313" key="2">
    <source>
        <dbReference type="EMBL" id="CAD5208129.1"/>
    </source>
</evidence>
<proteinExistence type="predicted"/>
<sequence>MEFSGKEDPESRVAVDLIVIMKFIYNIALLLVIVFTILQAAPTEEFNTAIARVKRQNDGQSCIEKLQKFFQGLFNSLTAAQSG</sequence>
<evidence type="ECO:0000313" key="6">
    <source>
        <dbReference type="WBParaSite" id="BXY_0925200.1"/>
    </source>
</evidence>